<proteinExistence type="predicted"/>
<organism evidence="2">
    <name type="scientific">Snake paramyxovirus</name>
    <dbReference type="NCBI Taxonomy" id="659372"/>
    <lineage>
        <taxon>Viruses</taxon>
        <taxon>Riboviria</taxon>
        <taxon>Orthornavirae</taxon>
        <taxon>Negarnaviricota</taxon>
        <taxon>Haploviricotina</taxon>
        <taxon>Monjiviricetes</taxon>
        <taxon>Mononegavirales</taxon>
        <taxon>Paramyxoviridae</taxon>
    </lineage>
</organism>
<feature type="region of interest" description="Disordered" evidence="1">
    <location>
        <begin position="1"/>
        <end position="31"/>
    </location>
</feature>
<evidence type="ECO:0000256" key="1">
    <source>
        <dbReference type="SAM" id="MobiDB-lite"/>
    </source>
</evidence>
<dbReference type="EMBL" id="JX186193">
    <property type="protein sequence ID" value="AFQ32569.1"/>
    <property type="molecule type" value="Viral_cRNA"/>
</dbReference>
<sequence length="82" mass="9287">MSRSRQHGDRPEREDASTINVETGENESTETSIIQRLRGSINQGIPGGHQRIGGRPFQQRWGSFYDTAAYKRLCCEETGEFV</sequence>
<reference evidence="2" key="1">
    <citation type="journal article" date="2013" name="Vet. Microbiol.">
        <title>A novel type of paramyxovirus found in Hungary in a masked water snake (Homalopsis buccata) with pneumonia supports the suggested new taxonomy within the Ferlavirus genus.</title>
        <authorList>
            <person name="Papp T."/>
            <person name="Gal J."/>
            <person name="Abbas M.D."/>
            <person name="Marschang R.E."/>
            <person name="Farkas S.L."/>
        </authorList>
    </citation>
    <scope>NUCLEOTIDE SEQUENCE</scope>
    <source>
        <strain evidence="2">HoBuc-HUN09</strain>
    </source>
</reference>
<accession>J7I381</accession>
<evidence type="ECO:0000313" key="2">
    <source>
        <dbReference type="EMBL" id="AFQ32569.1"/>
    </source>
</evidence>
<feature type="compositionally biased region" description="Basic and acidic residues" evidence="1">
    <location>
        <begin position="1"/>
        <end position="16"/>
    </location>
</feature>
<gene>
    <name evidence="2" type="primary">U</name>
</gene>
<name>J7I381_9MONO</name>
<protein>
    <submittedName>
        <fullName evidence="2">ORF-1</fullName>
    </submittedName>
</protein>